<dbReference type="InterPro" id="IPR050951">
    <property type="entry name" value="Retrovirus_Pol_polyprotein"/>
</dbReference>
<dbReference type="InterPro" id="IPR041588">
    <property type="entry name" value="Integrase_H2C2"/>
</dbReference>
<accession>A0ABR3MVS1</accession>
<dbReference type="Gene3D" id="3.30.420.10">
    <property type="entry name" value="Ribonuclease H-like superfamily/Ribonuclease H"/>
    <property type="match status" value="1"/>
</dbReference>
<dbReference type="InterPro" id="IPR012337">
    <property type="entry name" value="RNaseH-like_sf"/>
</dbReference>
<dbReference type="PROSITE" id="PS50994">
    <property type="entry name" value="INTEGRASE"/>
    <property type="match status" value="1"/>
</dbReference>
<dbReference type="Gene3D" id="1.10.340.70">
    <property type="match status" value="1"/>
</dbReference>
<evidence type="ECO:0000313" key="4">
    <source>
        <dbReference type="Proteomes" id="UP001558613"/>
    </source>
</evidence>
<evidence type="ECO:0000313" key="3">
    <source>
        <dbReference type="EMBL" id="KAL1268710.1"/>
    </source>
</evidence>
<keyword evidence="4" id="KW-1185">Reference proteome</keyword>
<dbReference type="Proteomes" id="UP001558613">
    <property type="component" value="Unassembled WGS sequence"/>
</dbReference>
<evidence type="ECO:0000256" key="1">
    <source>
        <dbReference type="ARBA" id="ARBA00039658"/>
    </source>
</evidence>
<feature type="domain" description="Integrase catalytic" evidence="2">
    <location>
        <begin position="178"/>
        <end position="348"/>
    </location>
</feature>
<sequence length="435" mass="49930">MLGAYEYVISYRAGKDHGNADALSCLPVAQHSEEEPEEEQVLMLDSIAGPLTTAAQIKHWTSKDPVLSRVCEYVLKGWPDHSETQEFVPYKQRKQELRVQDGCVLWGAHIVIPEQGRSDLLEQLHQSHPGMSKMKGLARSYLWWPNLDADIETRVRNCSICQEQRKAPVKAPLRTWEWPRQPWRRIHMDYAGPILDRPWQVVSTDLFTWNNEDYPVTADYYRRYFELDKLHSTTSAAVVSKLKASFARHGIPEAVISYSGPQYSSGEFKTFAKTWEFTHTTTSPYHPQSNGLAEKSVHTAKMLLEKAKEADKIDPYLSLMEYHNSPVNGFKSPAQLLMSRHLRSTLPSTNQQLLPKVVSCKDVRAKRLHKQQHQKSYYDRSARPLSQLKEGQAVRVQEKGYWEPAVIIRAANTERDYIICVLLMDKSTDETAATF</sequence>
<protein>
    <recommendedName>
        <fullName evidence="1">Gypsy retrotransposon integrase-like protein 1</fullName>
    </recommendedName>
</protein>
<reference evidence="3 4" key="1">
    <citation type="submission" date="2023-09" db="EMBL/GenBank/DDBJ databases">
        <authorList>
            <person name="Wang M."/>
        </authorList>
    </citation>
    <scope>NUCLEOTIDE SEQUENCE [LARGE SCALE GENOMIC DNA]</scope>
    <source>
        <strain evidence="3">GT-2023</strain>
        <tissue evidence="3">Liver</tissue>
    </source>
</reference>
<name>A0ABR3MVS1_9TELE</name>
<dbReference type="Pfam" id="PF17921">
    <property type="entry name" value="Integrase_H2C2"/>
    <property type="match status" value="1"/>
</dbReference>
<dbReference type="EMBL" id="JAYMGO010000009">
    <property type="protein sequence ID" value="KAL1268710.1"/>
    <property type="molecule type" value="Genomic_DNA"/>
</dbReference>
<dbReference type="InterPro" id="IPR036397">
    <property type="entry name" value="RNaseH_sf"/>
</dbReference>
<dbReference type="InterPro" id="IPR001584">
    <property type="entry name" value="Integrase_cat-core"/>
</dbReference>
<organism evidence="3 4">
    <name type="scientific">Cirrhinus molitorella</name>
    <name type="common">mud carp</name>
    <dbReference type="NCBI Taxonomy" id="172907"/>
    <lineage>
        <taxon>Eukaryota</taxon>
        <taxon>Metazoa</taxon>
        <taxon>Chordata</taxon>
        <taxon>Craniata</taxon>
        <taxon>Vertebrata</taxon>
        <taxon>Euteleostomi</taxon>
        <taxon>Actinopterygii</taxon>
        <taxon>Neopterygii</taxon>
        <taxon>Teleostei</taxon>
        <taxon>Ostariophysi</taxon>
        <taxon>Cypriniformes</taxon>
        <taxon>Cyprinidae</taxon>
        <taxon>Labeoninae</taxon>
        <taxon>Labeonini</taxon>
        <taxon>Cirrhinus</taxon>
    </lineage>
</organism>
<dbReference type="PANTHER" id="PTHR37984">
    <property type="entry name" value="PROTEIN CBG26694"/>
    <property type="match status" value="1"/>
</dbReference>
<evidence type="ECO:0000259" key="2">
    <source>
        <dbReference type="PROSITE" id="PS50994"/>
    </source>
</evidence>
<dbReference type="PANTHER" id="PTHR37984:SF7">
    <property type="entry name" value="INTEGRASE CATALYTIC DOMAIN-CONTAINING PROTEIN"/>
    <property type="match status" value="1"/>
</dbReference>
<proteinExistence type="predicted"/>
<comment type="caution">
    <text evidence="3">The sequence shown here is derived from an EMBL/GenBank/DDBJ whole genome shotgun (WGS) entry which is preliminary data.</text>
</comment>
<gene>
    <name evidence="3" type="ORF">QQF64_034073</name>
</gene>
<dbReference type="SUPFAM" id="SSF53098">
    <property type="entry name" value="Ribonuclease H-like"/>
    <property type="match status" value="1"/>
</dbReference>